<reference evidence="1 2" key="1">
    <citation type="journal article" date="2016" name="Genome Announc.">
        <title>Draft Genome Sequence of the Thermotolerant Cyanobacterium Desertifilum sp. IPPAS B-1220.</title>
        <authorList>
            <person name="Mironov K.S."/>
            <person name="Sinetova M.A."/>
            <person name="Bolatkhan K."/>
            <person name="Zayadan B.K."/>
            <person name="Ustinova V.V."/>
            <person name="Kupriyanova E.V."/>
            <person name="Skrypnik A.N."/>
            <person name="Gogoleva N.E."/>
            <person name="Gogolev Y.V."/>
            <person name="Los D.A."/>
        </authorList>
    </citation>
    <scope>NUCLEOTIDE SEQUENCE [LARGE SCALE GENOMIC DNA]</scope>
    <source>
        <strain evidence="1 2">IPPAS B-1220</strain>
    </source>
</reference>
<evidence type="ECO:0000313" key="1">
    <source>
        <dbReference type="EMBL" id="XPM63156.1"/>
    </source>
</evidence>
<accession>A0ACD5GRN2</accession>
<keyword evidence="2" id="KW-1185">Reference proteome</keyword>
<protein>
    <submittedName>
        <fullName evidence="1">Uncharacterized protein</fullName>
    </submittedName>
</protein>
<proteinExistence type="predicted"/>
<gene>
    <name evidence="1" type="ORF">BH720_027740</name>
</gene>
<sequence length="42" mass="4165">MVAVPGVGVSAVRGPQAVTLKANATADKDVVRKTSGVEGVQT</sequence>
<organism evidence="1 2">
    <name type="scientific">Desertifilum tharense IPPAS B-1220</name>
    <dbReference type="NCBI Taxonomy" id="1781255"/>
    <lineage>
        <taxon>Bacteria</taxon>
        <taxon>Bacillati</taxon>
        <taxon>Cyanobacteriota</taxon>
        <taxon>Cyanophyceae</taxon>
        <taxon>Desertifilales</taxon>
        <taxon>Desertifilaceae</taxon>
        <taxon>Desertifilum</taxon>
    </lineage>
</organism>
<evidence type="ECO:0000313" key="2">
    <source>
        <dbReference type="Proteomes" id="UP000095472"/>
    </source>
</evidence>
<dbReference type="EMBL" id="CP182909">
    <property type="protein sequence ID" value="XPM63156.1"/>
    <property type="molecule type" value="Genomic_DNA"/>
</dbReference>
<dbReference type="Proteomes" id="UP000095472">
    <property type="component" value="Chromosome"/>
</dbReference>
<name>A0ACD5GRN2_9CYAN</name>